<reference evidence="2" key="1">
    <citation type="journal article" date="2014" name="Nat. Commun.">
        <title>Multiple recent horizontal transfers of a large genomic region in cheese making fungi.</title>
        <authorList>
            <person name="Cheeseman K."/>
            <person name="Ropars J."/>
            <person name="Renault P."/>
            <person name="Dupont J."/>
            <person name="Gouzy J."/>
            <person name="Branca A."/>
            <person name="Abraham A.L."/>
            <person name="Ceppi M."/>
            <person name="Conseiller E."/>
            <person name="Debuchy R."/>
            <person name="Malagnac F."/>
            <person name="Goarin A."/>
            <person name="Silar P."/>
            <person name="Lacoste S."/>
            <person name="Sallet E."/>
            <person name="Bensimon A."/>
            <person name="Giraud T."/>
            <person name="Brygoo Y."/>
        </authorList>
    </citation>
    <scope>NUCLEOTIDE SEQUENCE [LARGE SCALE GENOMIC DNA]</scope>
    <source>
        <strain evidence="2">FM164</strain>
    </source>
</reference>
<dbReference type="EMBL" id="HG792015">
    <property type="protein sequence ID" value="CDM29306.1"/>
    <property type="molecule type" value="Genomic_DNA"/>
</dbReference>
<evidence type="ECO:0000256" key="1">
    <source>
        <dbReference type="SAM" id="MobiDB-lite"/>
    </source>
</evidence>
<dbReference type="AlphaFoldDB" id="W6Q034"/>
<sequence>MSVMLDTTSARLFHTTRIGFQTRCQQLIDDFLHDGLSLQDEFHDRVDQLHLSLEQLKRAGQMMAIDCSTNELVAVVPIGFFTVLIERPGQDPMAEFDWACIYTTDTLNMLTSESFLRHRAPADIARILETQSFLWDLVVPFPVTLSCAEDSAPDPYVNALQIPPAASLARMNSQIPVRPRPTPPVDTYMAYNRPVPGPYPPALPPRSVFESEPESDGESPTGANAVGLYGNPSMHPR</sequence>
<organism evidence="2 3">
    <name type="scientific">Penicillium roqueforti (strain FM164)</name>
    <dbReference type="NCBI Taxonomy" id="1365484"/>
    <lineage>
        <taxon>Eukaryota</taxon>
        <taxon>Fungi</taxon>
        <taxon>Dikarya</taxon>
        <taxon>Ascomycota</taxon>
        <taxon>Pezizomycotina</taxon>
        <taxon>Eurotiomycetes</taxon>
        <taxon>Eurotiomycetidae</taxon>
        <taxon>Eurotiales</taxon>
        <taxon>Aspergillaceae</taxon>
        <taxon>Penicillium</taxon>
    </lineage>
</organism>
<gene>
    <name evidence="2" type="ORF">PROQFM164_S01g003118</name>
</gene>
<evidence type="ECO:0000313" key="2">
    <source>
        <dbReference type="EMBL" id="CDM29306.1"/>
    </source>
</evidence>
<dbReference type="Proteomes" id="UP000030686">
    <property type="component" value="Unassembled WGS sequence"/>
</dbReference>
<accession>W6Q034</accession>
<protein>
    <submittedName>
        <fullName evidence="2">Uncharacterized protein</fullName>
    </submittedName>
</protein>
<proteinExistence type="predicted"/>
<dbReference type="OrthoDB" id="4357081at2759"/>
<keyword evidence="3" id="KW-1185">Reference proteome</keyword>
<dbReference type="OMA" id="YLAYNRP"/>
<evidence type="ECO:0000313" key="3">
    <source>
        <dbReference type="Proteomes" id="UP000030686"/>
    </source>
</evidence>
<name>W6Q034_PENRF</name>
<feature type="region of interest" description="Disordered" evidence="1">
    <location>
        <begin position="196"/>
        <end position="237"/>
    </location>
</feature>